<organism evidence="4 5">
    <name type="scientific">Antricoccus suffuscus</name>
    <dbReference type="NCBI Taxonomy" id="1629062"/>
    <lineage>
        <taxon>Bacteria</taxon>
        <taxon>Bacillati</taxon>
        <taxon>Actinomycetota</taxon>
        <taxon>Actinomycetes</taxon>
        <taxon>Geodermatophilales</taxon>
        <taxon>Antricoccaceae</taxon>
        <taxon>Antricoccus</taxon>
    </lineage>
</organism>
<evidence type="ECO:0000256" key="2">
    <source>
        <dbReference type="SAM" id="SignalP"/>
    </source>
</evidence>
<evidence type="ECO:0000259" key="3">
    <source>
        <dbReference type="Pfam" id="PF13473"/>
    </source>
</evidence>
<feature type="region of interest" description="Disordered" evidence="1">
    <location>
        <begin position="25"/>
        <end position="49"/>
    </location>
</feature>
<dbReference type="OrthoDB" id="574459at2"/>
<sequence>MTTRKPMAAAALVAAIIGLAGCGSASQDTGSSVAPAPSTSSATAPSAKSSNATVMLMIKNYKYSGAESVSPGAKIMVMNEDSVNHTVTAENKSDFDVTVKAGESVTFTAPTKPGTYKYTCTFHPNMMGTLVVK</sequence>
<evidence type="ECO:0000256" key="1">
    <source>
        <dbReference type="SAM" id="MobiDB-lite"/>
    </source>
</evidence>
<accession>A0A2T1A657</accession>
<protein>
    <submittedName>
        <fullName evidence="4">Plastocyanin</fullName>
    </submittedName>
</protein>
<proteinExistence type="predicted"/>
<dbReference type="Gene3D" id="2.60.40.420">
    <property type="entry name" value="Cupredoxins - blue copper proteins"/>
    <property type="match status" value="1"/>
</dbReference>
<dbReference type="SUPFAM" id="SSF49503">
    <property type="entry name" value="Cupredoxins"/>
    <property type="match status" value="1"/>
</dbReference>
<dbReference type="InterPro" id="IPR052721">
    <property type="entry name" value="ET_Amicyanin"/>
</dbReference>
<dbReference type="PANTHER" id="PTHR36507:SF1">
    <property type="entry name" value="BLL1555 PROTEIN"/>
    <property type="match status" value="1"/>
</dbReference>
<evidence type="ECO:0000313" key="4">
    <source>
        <dbReference type="EMBL" id="PRZ44080.1"/>
    </source>
</evidence>
<dbReference type="PROSITE" id="PS51257">
    <property type="entry name" value="PROKAR_LIPOPROTEIN"/>
    <property type="match status" value="1"/>
</dbReference>
<feature type="signal peptide" evidence="2">
    <location>
        <begin position="1"/>
        <end position="25"/>
    </location>
</feature>
<name>A0A2T1A657_9ACTN</name>
<dbReference type="AlphaFoldDB" id="A0A2T1A657"/>
<feature type="domain" description="EfeO-type cupredoxin-like" evidence="3">
    <location>
        <begin position="43"/>
        <end position="132"/>
    </location>
</feature>
<feature type="compositionally biased region" description="Low complexity" evidence="1">
    <location>
        <begin position="31"/>
        <end position="49"/>
    </location>
</feature>
<reference evidence="4 5" key="1">
    <citation type="submission" date="2018-03" db="EMBL/GenBank/DDBJ databases">
        <title>Genomic Encyclopedia of Archaeal and Bacterial Type Strains, Phase II (KMG-II): from individual species to whole genera.</title>
        <authorList>
            <person name="Goeker M."/>
        </authorList>
    </citation>
    <scope>NUCLEOTIDE SEQUENCE [LARGE SCALE GENOMIC DNA]</scope>
    <source>
        <strain evidence="4 5">DSM 100065</strain>
    </source>
</reference>
<dbReference type="InterPro" id="IPR008972">
    <property type="entry name" value="Cupredoxin"/>
</dbReference>
<keyword evidence="2" id="KW-0732">Signal</keyword>
<gene>
    <name evidence="4" type="ORF">CLV47_101204</name>
</gene>
<evidence type="ECO:0000313" key="5">
    <source>
        <dbReference type="Proteomes" id="UP000237752"/>
    </source>
</evidence>
<dbReference type="PANTHER" id="PTHR36507">
    <property type="entry name" value="BLL1555 PROTEIN"/>
    <property type="match status" value="1"/>
</dbReference>
<feature type="chain" id="PRO_5039266625" evidence="2">
    <location>
        <begin position="26"/>
        <end position="133"/>
    </location>
</feature>
<dbReference type="EMBL" id="PVUE01000001">
    <property type="protein sequence ID" value="PRZ44080.1"/>
    <property type="molecule type" value="Genomic_DNA"/>
</dbReference>
<dbReference type="Proteomes" id="UP000237752">
    <property type="component" value="Unassembled WGS sequence"/>
</dbReference>
<dbReference type="Pfam" id="PF13473">
    <property type="entry name" value="Cupredoxin_1"/>
    <property type="match status" value="1"/>
</dbReference>
<comment type="caution">
    <text evidence="4">The sequence shown here is derived from an EMBL/GenBank/DDBJ whole genome shotgun (WGS) entry which is preliminary data.</text>
</comment>
<dbReference type="InterPro" id="IPR028096">
    <property type="entry name" value="EfeO_Cupredoxin"/>
</dbReference>
<keyword evidence="5" id="KW-1185">Reference proteome</keyword>